<dbReference type="RefSeq" id="WP_140619601.1">
    <property type="nucleotide sequence ID" value="NZ_VFRQ01000002.1"/>
</dbReference>
<dbReference type="Proteomes" id="UP000316727">
    <property type="component" value="Unassembled WGS sequence"/>
</dbReference>
<dbReference type="GO" id="GO:0020037">
    <property type="term" value="F:heme binding"/>
    <property type="evidence" value="ECO:0007669"/>
    <property type="project" value="InterPro"/>
</dbReference>
<keyword evidence="3 5" id="KW-0479">Metal-binding</keyword>
<keyword evidence="1" id="KW-0813">Transport</keyword>
<dbReference type="EMBL" id="VFRQ01000002">
    <property type="protein sequence ID" value="TPE45163.1"/>
    <property type="molecule type" value="Genomic_DNA"/>
</dbReference>
<name>A0A501W5E0_9BACT</name>
<proteinExistence type="predicted"/>
<dbReference type="SUPFAM" id="SSF46458">
    <property type="entry name" value="Globin-like"/>
    <property type="match status" value="1"/>
</dbReference>
<evidence type="ECO:0000313" key="7">
    <source>
        <dbReference type="Proteomes" id="UP000316727"/>
    </source>
</evidence>
<dbReference type="Gene3D" id="1.10.490.10">
    <property type="entry name" value="Globins"/>
    <property type="match status" value="1"/>
</dbReference>
<reference evidence="6 7" key="1">
    <citation type="submission" date="2019-06" db="EMBL/GenBank/DDBJ databases">
        <title>A novel bacterium of genus Pontibacter, isolated from marine sediment.</title>
        <authorList>
            <person name="Huang H."/>
            <person name="Mo K."/>
            <person name="Hu Y."/>
        </authorList>
    </citation>
    <scope>NUCLEOTIDE SEQUENCE [LARGE SCALE GENOMIC DNA]</scope>
    <source>
        <strain evidence="6 7">HB172049</strain>
    </source>
</reference>
<dbReference type="InterPro" id="IPR009050">
    <property type="entry name" value="Globin-like_sf"/>
</dbReference>
<accession>A0A501W5E0</accession>
<comment type="caution">
    <text evidence="6">The sequence shown here is derived from an EMBL/GenBank/DDBJ whole genome shotgun (WGS) entry which is preliminary data.</text>
</comment>
<feature type="binding site" description="distal binding residue" evidence="5">
    <location>
        <position position="47"/>
    </location>
    <ligand>
        <name>heme</name>
        <dbReference type="ChEBI" id="CHEBI:30413"/>
    </ligand>
    <ligandPart>
        <name>Fe</name>
        <dbReference type="ChEBI" id="CHEBI:18248"/>
    </ligandPart>
</feature>
<dbReference type="GO" id="GO:0046872">
    <property type="term" value="F:metal ion binding"/>
    <property type="evidence" value="ECO:0007669"/>
    <property type="project" value="UniProtKB-KW"/>
</dbReference>
<protein>
    <submittedName>
        <fullName evidence="6">Group III truncated hemoglobin</fullName>
    </submittedName>
</protein>
<evidence type="ECO:0000256" key="5">
    <source>
        <dbReference type="PIRSR" id="PIRSR601486-1"/>
    </source>
</evidence>
<dbReference type="OrthoDB" id="25954at2"/>
<organism evidence="6 7">
    <name type="scientific">Pontibacter mangrovi</name>
    <dbReference type="NCBI Taxonomy" id="2589816"/>
    <lineage>
        <taxon>Bacteria</taxon>
        <taxon>Pseudomonadati</taxon>
        <taxon>Bacteroidota</taxon>
        <taxon>Cytophagia</taxon>
        <taxon>Cytophagales</taxon>
        <taxon>Hymenobacteraceae</taxon>
        <taxon>Pontibacter</taxon>
    </lineage>
</organism>
<sequence length="132" mass="15451">MDITATKRDISTEEDVKLLVDTFYDSVNEDELLSPIFNGFAQVNWQHHLPIMYNFWSSLIFGSMAYKGQPFPKHLRLPIQQEHFSRWVLLFTQTIDKLFEGTKAEEAKHKAKSIARIFQMRMGLLSILDQET</sequence>
<evidence type="ECO:0000256" key="3">
    <source>
        <dbReference type="ARBA" id="ARBA00022723"/>
    </source>
</evidence>
<dbReference type="InterPro" id="IPR001486">
    <property type="entry name" value="Hemoglobin_trunc"/>
</dbReference>
<evidence type="ECO:0000256" key="4">
    <source>
        <dbReference type="ARBA" id="ARBA00023004"/>
    </source>
</evidence>
<dbReference type="GO" id="GO:0019825">
    <property type="term" value="F:oxygen binding"/>
    <property type="evidence" value="ECO:0007669"/>
    <property type="project" value="InterPro"/>
</dbReference>
<evidence type="ECO:0000256" key="2">
    <source>
        <dbReference type="ARBA" id="ARBA00022617"/>
    </source>
</evidence>
<evidence type="ECO:0000256" key="1">
    <source>
        <dbReference type="ARBA" id="ARBA00022448"/>
    </source>
</evidence>
<dbReference type="Pfam" id="PF01152">
    <property type="entry name" value="Bac_globin"/>
    <property type="match status" value="1"/>
</dbReference>
<keyword evidence="7" id="KW-1185">Reference proteome</keyword>
<dbReference type="InterPro" id="IPR012292">
    <property type="entry name" value="Globin/Proto"/>
</dbReference>
<dbReference type="CDD" id="cd08916">
    <property type="entry name" value="TrHb3_P"/>
    <property type="match status" value="1"/>
</dbReference>
<evidence type="ECO:0000313" key="6">
    <source>
        <dbReference type="EMBL" id="TPE45163.1"/>
    </source>
</evidence>
<keyword evidence="4 5" id="KW-0408">Iron</keyword>
<gene>
    <name evidence="6" type="ORF">FJM65_03740</name>
</gene>
<keyword evidence="2 5" id="KW-0349">Heme</keyword>
<dbReference type="AlphaFoldDB" id="A0A501W5E0"/>